<name>A0AAE0PK37_SORBR</name>
<dbReference type="InterPro" id="IPR004712">
    <property type="entry name" value="Na+/H+_antiporter_fungi"/>
</dbReference>
<dbReference type="PANTHER" id="PTHR31382">
    <property type="entry name" value="NA(+)/H(+) ANTIPORTER"/>
    <property type="match status" value="1"/>
</dbReference>
<evidence type="ECO:0000313" key="8">
    <source>
        <dbReference type="EMBL" id="KAK3401322.1"/>
    </source>
</evidence>
<evidence type="ECO:0000313" key="9">
    <source>
        <dbReference type="Proteomes" id="UP001281003"/>
    </source>
</evidence>
<comment type="caution">
    <text evidence="8">The sequence shown here is derived from an EMBL/GenBank/DDBJ whole genome shotgun (WGS) entry which is preliminary data.</text>
</comment>
<feature type="transmembrane region" description="Helical" evidence="6">
    <location>
        <begin position="106"/>
        <end position="128"/>
    </location>
</feature>
<feature type="transmembrane region" description="Helical" evidence="6">
    <location>
        <begin position="74"/>
        <end position="94"/>
    </location>
</feature>
<feature type="region of interest" description="Disordered" evidence="5">
    <location>
        <begin position="533"/>
        <end position="569"/>
    </location>
</feature>
<dbReference type="Pfam" id="PF00999">
    <property type="entry name" value="Na_H_Exchanger"/>
    <property type="match status" value="1"/>
</dbReference>
<dbReference type="PANTHER" id="PTHR31382:SF3">
    <property type="entry name" value="SODIUM ION_PROTON EXCHANGER (EUROFUNG)"/>
    <property type="match status" value="1"/>
</dbReference>
<protein>
    <submittedName>
        <fullName evidence="8">Sodium/hydrogen exchanger family-domain-containing protein</fullName>
    </submittedName>
</protein>
<keyword evidence="3 6" id="KW-1133">Transmembrane helix</keyword>
<feature type="domain" description="Cation/H+ exchanger transmembrane" evidence="7">
    <location>
        <begin position="24"/>
        <end position="461"/>
    </location>
</feature>
<keyword evidence="4 6" id="KW-0472">Membrane</keyword>
<organism evidence="8 9">
    <name type="scientific">Sordaria brevicollis</name>
    <dbReference type="NCBI Taxonomy" id="83679"/>
    <lineage>
        <taxon>Eukaryota</taxon>
        <taxon>Fungi</taxon>
        <taxon>Dikarya</taxon>
        <taxon>Ascomycota</taxon>
        <taxon>Pezizomycotina</taxon>
        <taxon>Sordariomycetes</taxon>
        <taxon>Sordariomycetidae</taxon>
        <taxon>Sordariales</taxon>
        <taxon>Sordariaceae</taxon>
        <taxon>Sordaria</taxon>
    </lineage>
</organism>
<keyword evidence="2 6" id="KW-0812">Transmembrane</keyword>
<reference evidence="8" key="2">
    <citation type="submission" date="2023-07" db="EMBL/GenBank/DDBJ databases">
        <authorList>
            <consortium name="Lawrence Berkeley National Laboratory"/>
            <person name="Haridas S."/>
            <person name="Hensen N."/>
            <person name="Bonometti L."/>
            <person name="Westerberg I."/>
            <person name="Brannstrom I.O."/>
            <person name="Guillou S."/>
            <person name="Cros-Aarteil S."/>
            <person name="Calhoun S."/>
            <person name="Kuo A."/>
            <person name="Mondo S."/>
            <person name="Pangilinan J."/>
            <person name="Riley R."/>
            <person name="LaButti K."/>
            <person name="Andreopoulos B."/>
            <person name="Lipzen A."/>
            <person name="Chen C."/>
            <person name="Yanf M."/>
            <person name="Daum C."/>
            <person name="Ng V."/>
            <person name="Clum A."/>
            <person name="Steindorff A."/>
            <person name="Ohm R."/>
            <person name="Martin F."/>
            <person name="Silar P."/>
            <person name="Natvig D."/>
            <person name="Lalanne C."/>
            <person name="Gautier V."/>
            <person name="Ament-velasquez S.L."/>
            <person name="Kruys A."/>
            <person name="Hutchinson M.I."/>
            <person name="Powell A.J."/>
            <person name="Barry K."/>
            <person name="Miller A.N."/>
            <person name="Grigoriev I.V."/>
            <person name="Debuchy R."/>
            <person name="Gladieux P."/>
            <person name="Thoren M.H."/>
            <person name="Johannesson H."/>
        </authorList>
    </citation>
    <scope>NUCLEOTIDE SEQUENCE</scope>
    <source>
        <strain evidence="8">FGSC 1904</strain>
    </source>
</reference>
<dbReference type="GO" id="GO:0036376">
    <property type="term" value="P:sodium ion export across plasma membrane"/>
    <property type="evidence" value="ECO:0007669"/>
    <property type="project" value="InterPro"/>
</dbReference>
<reference evidence="8" key="1">
    <citation type="journal article" date="2023" name="Mol. Phylogenet. Evol.">
        <title>Genome-scale phylogeny and comparative genomics of the fungal order Sordariales.</title>
        <authorList>
            <person name="Hensen N."/>
            <person name="Bonometti L."/>
            <person name="Westerberg I."/>
            <person name="Brannstrom I.O."/>
            <person name="Guillou S."/>
            <person name="Cros-Aarteil S."/>
            <person name="Calhoun S."/>
            <person name="Haridas S."/>
            <person name="Kuo A."/>
            <person name="Mondo S."/>
            <person name="Pangilinan J."/>
            <person name="Riley R."/>
            <person name="LaButti K."/>
            <person name="Andreopoulos B."/>
            <person name="Lipzen A."/>
            <person name="Chen C."/>
            <person name="Yan M."/>
            <person name="Daum C."/>
            <person name="Ng V."/>
            <person name="Clum A."/>
            <person name="Steindorff A."/>
            <person name="Ohm R.A."/>
            <person name="Martin F."/>
            <person name="Silar P."/>
            <person name="Natvig D.O."/>
            <person name="Lalanne C."/>
            <person name="Gautier V."/>
            <person name="Ament-Velasquez S.L."/>
            <person name="Kruys A."/>
            <person name="Hutchinson M.I."/>
            <person name="Powell A.J."/>
            <person name="Barry K."/>
            <person name="Miller A.N."/>
            <person name="Grigoriev I.V."/>
            <person name="Debuchy R."/>
            <person name="Gladieux P."/>
            <person name="Hiltunen Thoren M."/>
            <person name="Johannesson H."/>
        </authorList>
    </citation>
    <scope>NUCLEOTIDE SEQUENCE</scope>
    <source>
        <strain evidence="8">FGSC 1904</strain>
    </source>
</reference>
<evidence type="ECO:0000256" key="2">
    <source>
        <dbReference type="ARBA" id="ARBA00022692"/>
    </source>
</evidence>
<feature type="transmembrane region" description="Helical" evidence="6">
    <location>
        <begin position="437"/>
        <end position="458"/>
    </location>
</feature>
<feature type="transmembrane region" description="Helical" evidence="6">
    <location>
        <begin position="35"/>
        <end position="54"/>
    </location>
</feature>
<accession>A0AAE0PK37</accession>
<feature type="transmembrane region" description="Helical" evidence="6">
    <location>
        <begin position="6"/>
        <end position="28"/>
    </location>
</feature>
<feature type="transmembrane region" description="Helical" evidence="6">
    <location>
        <begin position="399"/>
        <end position="417"/>
    </location>
</feature>
<dbReference type="GO" id="GO:0015385">
    <property type="term" value="F:sodium:proton antiporter activity"/>
    <property type="evidence" value="ECO:0007669"/>
    <property type="project" value="InterPro"/>
</dbReference>
<feature type="transmembrane region" description="Helical" evidence="6">
    <location>
        <begin position="367"/>
        <end position="387"/>
    </location>
</feature>
<evidence type="ECO:0000256" key="1">
    <source>
        <dbReference type="ARBA" id="ARBA00004141"/>
    </source>
</evidence>
<evidence type="ECO:0000259" key="7">
    <source>
        <dbReference type="Pfam" id="PF00999"/>
    </source>
</evidence>
<sequence>MPTLDVSDLNVVVAVLGTFIILYGIISVKIKSRWFLGEALPAVLIGIILGPISAKFLDSSRWGSNPSPEQTSAITLGLTRIMIGVQLVIAGYQLPAKYQLLRWKEMAMCLLPIMTVMWLCTTLCMLATVPNITLLSALVIASCVTCTDPILSQAIAKGPFADKFVARDLREIISSEAGANDGFGFPFLMLAVYLMRHANGGPAEHGSTAEAVAHEVVARSAEGVGRLGGGVGVAIGNWFLETWLYIVLMSVAIGVVVGFGAGKALKFALYRKWVDSESYLLYPTALGLFLVGICGMLGTDDLLACFVAGNAMNWDGEFLKETEARHDEVNSCMDVLLNFGGFMYIGTIMPWDQFHQPDVTGLTWGRLIGLGFMVLLFRRIPAILGMYKFMPNVCKNYREAFFMGYFGPIGAGAVFYVEHTRHLYPELGHGDEEETQLVRVMIPVVYFLVLFSIVVHGLSIPGLNLIYKFAGVKPIMDDAVVVRRKSVRVPTPVNAEVNDQKTFVAYNRFSRPVFEPGELPIVEERYGGVQYHPDGRAATPDSVQLEKERTSPQSLNGRTRSIRFSQNRF</sequence>
<proteinExistence type="predicted"/>
<feature type="transmembrane region" description="Helical" evidence="6">
    <location>
        <begin position="279"/>
        <end position="298"/>
    </location>
</feature>
<keyword evidence="9" id="KW-1185">Reference proteome</keyword>
<dbReference type="Proteomes" id="UP001281003">
    <property type="component" value="Unassembled WGS sequence"/>
</dbReference>
<dbReference type="GO" id="GO:0120029">
    <property type="term" value="P:proton export across plasma membrane"/>
    <property type="evidence" value="ECO:0007669"/>
    <property type="project" value="InterPro"/>
</dbReference>
<dbReference type="InterPro" id="IPR006153">
    <property type="entry name" value="Cation/H_exchanger_TM"/>
</dbReference>
<evidence type="ECO:0000256" key="3">
    <source>
        <dbReference type="ARBA" id="ARBA00022989"/>
    </source>
</evidence>
<feature type="compositionally biased region" description="Polar residues" evidence="5">
    <location>
        <begin position="551"/>
        <end position="569"/>
    </location>
</feature>
<dbReference type="GO" id="GO:0042391">
    <property type="term" value="P:regulation of membrane potential"/>
    <property type="evidence" value="ECO:0007669"/>
    <property type="project" value="InterPro"/>
</dbReference>
<gene>
    <name evidence="8" type="ORF">B0T20DRAFT_389284</name>
</gene>
<evidence type="ECO:0000256" key="5">
    <source>
        <dbReference type="SAM" id="MobiDB-lite"/>
    </source>
</evidence>
<dbReference type="EMBL" id="JAUTDP010000002">
    <property type="protein sequence ID" value="KAK3401322.1"/>
    <property type="molecule type" value="Genomic_DNA"/>
</dbReference>
<dbReference type="AlphaFoldDB" id="A0AAE0PK37"/>
<feature type="transmembrane region" description="Helical" evidence="6">
    <location>
        <begin position="243"/>
        <end position="267"/>
    </location>
</feature>
<comment type="subcellular location">
    <subcellularLocation>
        <location evidence="1">Membrane</location>
        <topology evidence="1">Multi-pass membrane protein</topology>
    </subcellularLocation>
</comment>
<evidence type="ECO:0000256" key="6">
    <source>
        <dbReference type="SAM" id="Phobius"/>
    </source>
</evidence>
<evidence type="ECO:0000256" key="4">
    <source>
        <dbReference type="ARBA" id="ARBA00023136"/>
    </source>
</evidence>
<dbReference type="GO" id="GO:0005886">
    <property type="term" value="C:plasma membrane"/>
    <property type="evidence" value="ECO:0007669"/>
    <property type="project" value="InterPro"/>
</dbReference>